<proteinExistence type="predicted"/>
<dbReference type="InterPro" id="IPR004182">
    <property type="entry name" value="GRAM"/>
</dbReference>
<dbReference type="InterPro" id="IPR011993">
    <property type="entry name" value="PH-like_dom_sf"/>
</dbReference>
<gene>
    <name evidence="8" type="ORF">SteCoe_16119</name>
</gene>
<dbReference type="AlphaFoldDB" id="A0A1R2C216"/>
<dbReference type="PANTHER" id="PTHR23319">
    <property type="entry name" value="GRAM DOMAIN CONTAINING 1B, ISOFORM E"/>
    <property type="match status" value="1"/>
</dbReference>
<dbReference type="GO" id="GO:0120015">
    <property type="term" value="F:sterol transfer activity"/>
    <property type="evidence" value="ECO:0007669"/>
    <property type="project" value="TreeGrafter"/>
</dbReference>
<accession>A0A1R2C216</accession>
<sequence length="910" mass="105685">MSTLGQKISNACKILDSEKQGIKSYKEKALMIESLWKDFNVLLKTLIMSYVNFGRKHTDESETLLSYRNSFAKSISLSKILFIIGSYSSHIGNFYSTQSHDLSHSLKSKSSAFSLEIKFFLENIKEKSFKTLENLSKILSELKSEHIKLEKSRREHDEVKILLLNLESNTVCNDKKLEIGLKNSQFKLSSQVLAFEESILALIELFYRNIRDLKDQSKHLHESLIVLENKCLENIQNIVDDIKRLAFTLSEYRKNTSENMKSALLIVPIDESVDTSFCRDQIIEISDKKLEVLKYLKDYMTIIADVEDFISFSYTKAKKASFLNQNATDLVSNTSAILEELEDIFTMHNLYAEKCRENVLKPLESVFRMHSSLNSSIKISIKKILISYKKAEEFLMRSPTKESSKSSGFKTSEICEINEVLNDYILREKKLLSSTRAIFLTLHDQSLEFYNTLQDLQTKIVNSSKTIRHTYTLRSLSIDFSNDNYYYDETISILKDKSRNNFIINSDESFSSDDEEFNRRFSIEIKEPVISTYICAFSDGILLHGKMYITANYLCFYSHFNSSTILGGVTSLTIDLSHIVLLEKKYNAFIFDNSIEITTKERKYFFTSFVSRDEAYTILAKLLMLKERKSFLIKHHVDFIIEERKGRLCLGRMIKDKKDIQSRMFPDNYFFEEVFVPELHTEIPIYKIYQLFFSDNSYDFHYNYLTEAGDIDIDIGKWSVPPPDFYIEKSSGDVWNNIATRTVVSNHKLKERLPLMSTHALLKENQTIYFVSEEKFVIEGEFEVHAPFGDCFKSYMRWVISGRDNAIIQARYGCVFSKNTIFKGKIIKEGAKETVSTLNGIWWRLAEREIKKDQGIFKEEEETQPQVIEKPKAKLEITVGLYGIIALLVLIIAKLWQKVSLLEQELARFQ</sequence>
<dbReference type="Pfam" id="PF02893">
    <property type="entry name" value="GRAM"/>
    <property type="match status" value="1"/>
</dbReference>
<dbReference type="SMART" id="SM00568">
    <property type="entry name" value="GRAM"/>
    <property type="match status" value="1"/>
</dbReference>
<keyword evidence="2 6" id="KW-0812">Transmembrane</keyword>
<dbReference type="GO" id="GO:0005789">
    <property type="term" value="C:endoplasmic reticulum membrane"/>
    <property type="evidence" value="ECO:0007669"/>
    <property type="project" value="TreeGrafter"/>
</dbReference>
<dbReference type="CDD" id="cd13220">
    <property type="entry name" value="PH-GRAM_GRAMDC"/>
    <property type="match status" value="1"/>
</dbReference>
<protein>
    <recommendedName>
        <fullName evidence="7">VASt domain-containing protein</fullName>
    </recommendedName>
</protein>
<dbReference type="Pfam" id="PF16016">
    <property type="entry name" value="VASt"/>
    <property type="match status" value="1"/>
</dbReference>
<reference evidence="8 9" key="1">
    <citation type="submission" date="2016-11" db="EMBL/GenBank/DDBJ databases">
        <title>The macronuclear genome of Stentor coeruleus: a giant cell with tiny introns.</title>
        <authorList>
            <person name="Slabodnick M."/>
            <person name="Ruby J.G."/>
            <person name="Reiff S.B."/>
            <person name="Swart E.C."/>
            <person name="Gosai S."/>
            <person name="Prabakaran S."/>
            <person name="Witkowska E."/>
            <person name="Larue G.E."/>
            <person name="Fisher S."/>
            <person name="Freeman R.M."/>
            <person name="Gunawardena J."/>
            <person name="Chu W."/>
            <person name="Stover N.A."/>
            <person name="Gregory B.D."/>
            <person name="Nowacki M."/>
            <person name="Derisi J."/>
            <person name="Roy S.W."/>
            <person name="Marshall W.F."/>
            <person name="Sood P."/>
        </authorList>
    </citation>
    <scope>NUCLEOTIDE SEQUENCE [LARGE SCALE GENOMIC DNA]</scope>
    <source>
        <strain evidence="8">WM001</strain>
    </source>
</reference>
<dbReference type="InterPro" id="IPR051482">
    <property type="entry name" value="Cholesterol_transport"/>
</dbReference>
<evidence type="ECO:0000256" key="5">
    <source>
        <dbReference type="SAM" id="Coils"/>
    </source>
</evidence>
<name>A0A1R2C216_9CILI</name>
<dbReference type="PROSITE" id="PS51778">
    <property type="entry name" value="VAST"/>
    <property type="match status" value="1"/>
</dbReference>
<evidence type="ECO:0000256" key="1">
    <source>
        <dbReference type="ARBA" id="ARBA00004167"/>
    </source>
</evidence>
<evidence type="ECO:0000256" key="4">
    <source>
        <dbReference type="ARBA" id="ARBA00023136"/>
    </source>
</evidence>
<comment type="subcellular location">
    <subcellularLocation>
        <location evidence="1">Membrane</location>
        <topology evidence="1">Single-pass membrane protein</topology>
    </subcellularLocation>
</comment>
<keyword evidence="9" id="KW-1185">Reference proteome</keyword>
<evidence type="ECO:0000313" key="8">
    <source>
        <dbReference type="EMBL" id="OMJ83027.1"/>
    </source>
</evidence>
<dbReference type="Proteomes" id="UP000187209">
    <property type="component" value="Unassembled WGS sequence"/>
</dbReference>
<keyword evidence="4 6" id="KW-0472">Membrane</keyword>
<keyword evidence="3 6" id="KW-1133">Transmembrane helix</keyword>
<keyword evidence="5" id="KW-0175">Coiled coil</keyword>
<dbReference type="PANTHER" id="PTHR23319:SF4">
    <property type="entry name" value="GRAM DOMAIN CONTAINING 1B, ISOFORM E"/>
    <property type="match status" value="1"/>
</dbReference>
<feature type="transmembrane region" description="Helical" evidence="6">
    <location>
        <begin position="879"/>
        <end position="896"/>
    </location>
</feature>
<dbReference type="GO" id="GO:0140268">
    <property type="term" value="C:endoplasmic reticulum-plasma membrane contact site"/>
    <property type="evidence" value="ECO:0007669"/>
    <property type="project" value="TreeGrafter"/>
</dbReference>
<evidence type="ECO:0000313" key="9">
    <source>
        <dbReference type="Proteomes" id="UP000187209"/>
    </source>
</evidence>
<organism evidence="8 9">
    <name type="scientific">Stentor coeruleus</name>
    <dbReference type="NCBI Taxonomy" id="5963"/>
    <lineage>
        <taxon>Eukaryota</taxon>
        <taxon>Sar</taxon>
        <taxon>Alveolata</taxon>
        <taxon>Ciliophora</taxon>
        <taxon>Postciliodesmatophora</taxon>
        <taxon>Heterotrichea</taxon>
        <taxon>Heterotrichida</taxon>
        <taxon>Stentoridae</taxon>
        <taxon>Stentor</taxon>
    </lineage>
</organism>
<dbReference type="InterPro" id="IPR031968">
    <property type="entry name" value="VASt"/>
</dbReference>
<dbReference type="GO" id="GO:0005886">
    <property type="term" value="C:plasma membrane"/>
    <property type="evidence" value="ECO:0007669"/>
    <property type="project" value="TreeGrafter"/>
</dbReference>
<dbReference type="GO" id="GO:0032366">
    <property type="term" value="P:intracellular sterol transport"/>
    <property type="evidence" value="ECO:0007669"/>
    <property type="project" value="TreeGrafter"/>
</dbReference>
<evidence type="ECO:0000256" key="6">
    <source>
        <dbReference type="SAM" id="Phobius"/>
    </source>
</evidence>
<dbReference type="Gene3D" id="2.30.29.30">
    <property type="entry name" value="Pleckstrin-homology domain (PH domain)/Phosphotyrosine-binding domain (PTB)"/>
    <property type="match status" value="1"/>
</dbReference>
<dbReference type="OrthoDB" id="365144at2759"/>
<feature type="coiled-coil region" evidence="5">
    <location>
        <begin position="132"/>
        <end position="169"/>
    </location>
</feature>
<dbReference type="GO" id="GO:0032934">
    <property type="term" value="F:sterol binding"/>
    <property type="evidence" value="ECO:0007669"/>
    <property type="project" value="TreeGrafter"/>
</dbReference>
<evidence type="ECO:0000259" key="7">
    <source>
        <dbReference type="PROSITE" id="PS51778"/>
    </source>
</evidence>
<feature type="domain" description="VASt" evidence="7">
    <location>
        <begin position="672"/>
        <end position="854"/>
    </location>
</feature>
<evidence type="ECO:0000256" key="2">
    <source>
        <dbReference type="ARBA" id="ARBA00022692"/>
    </source>
</evidence>
<dbReference type="EMBL" id="MPUH01000318">
    <property type="protein sequence ID" value="OMJ83027.1"/>
    <property type="molecule type" value="Genomic_DNA"/>
</dbReference>
<comment type="caution">
    <text evidence="8">The sequence shown here is derived from an EMBL/GenBank/DDBJ whole genome shotgun (WGS) entry which is preliminary data.</text>
</comment>
<evidence type="ECO:0000256" key="3">
    <source>
        <dbReference type="ARBA" id="ARBA00022989"/>
    </source>
</evidence>